<dbReference type="RefSeq" id="YP_009207065.1">
    <property type="nucleotide sequence ID" value="NC_028890.1"/>
</dbReference>
<name>A0A0K2D018_9CAUD</name>
<evidence type="ECO:0000313" key="2">
    <source>
        <dbReference type="Proteomes" id="UP000204602"/>
    </source>
</evidence>
<dbReference type="EMBL" id="KT224359">
    <property type="protein sequence ID" value="ALA13090.1"/>
    <property type="molecule type" value="Genomic_DNA"/>
</dbReference>
<accession>A0A0K2D018</accession>
<protein>
    <submittedName>
        <fullName evidence="1">Uncharacterized protein</fullName>
    </submittedName>
</protein>
<dbReference type="KEGG" id="vg:26633301"/>
<sequence>MSNQKEPIVGHLVVQDNPQSFLEKTTQAIKDYTAQGYELETHYQMIHNLQGGVTHSAYIVGKLKTTPELAPTIDYVRKQFVCGDMPEAVYKVLMELIINNIKK</sequence>
<dbReference type="GeneID" id="26633301"/>
<evidence type="ECO:0000313" key="1">
    <source>
        <dbReference type="EMBL" id="ALA13090.1"/>
    </source>
</evidence>
<keyword evidence="2" id="KW-1185">Reference proteome</keyword>
<dbReference type="Proteomes" id="UP000204602">
    <property type="component" value="Segment"/>
</dbReference>
<reference evidence="1 2" key="1">
    <citation type="journal article" date="2015" name="Genome Announc.">
        <title>Complete Genome Sequence of Bacillus cereus Group Phage TsarBomba.</title>
        <authorList>
            <person name="Erill I."/>
            <person name="Caruso S.M."/>
        </authorList>
    </citation>
    <scope>NUCLEOTIDE SEQUENCE [LARGE SCALE GENOMIC DNA]</scope>
</reference>
<dbReference type="OrthoDB" id="21072at10239"/>
<proteinExistence type="predicted"/>
<gene>
    <name evidence="1" type="ORF">TSARBOMBA_250</name>
</gene>
<organism evidence="1 2">
    <name type="scientific">Bacillus phage TsarBomba</name>
    <dbReference type="NCBI Taxonomy" id="1690456"/>
    <lineage>
        <taxon>Viruses</taxon>
        <taxon>Duplodnaviria</taxon>
        <taxon>Heunggongvirae</taxon>
        <taxon>Uroviricota</taxon>
        <taxon>Caudoviricetes</taxon>
        <taxon>Herelleviridae</taxon>
        <taxon>Bastillevirinae</taxon>
        <taxon>Tsarbombavirus</taxon>
        <taxon>Tsarbombavirus tsarbomba</taxon>
    </lineage>
</organism>